<dbReference type="InterPro" id="IPR035437">
    <property type="entry name" value="SNase_OB-fold_sf"/>
</dbReference>
<sequence length="436" mass="50217">MKKKAKLFCSISLPAIAFSVVSVSCQNSNIKLNSALSEPLTAENIVADKKVTTQAATIDSIKAYLNKNFKPNFQYVNDKVTINDYWRTKKMIKPVYGVSTFELVIENNKKFEHFLFDLDSIYFDKEIDANKTTSEQNNELKTNRVFSYRVYFKNSNKWYMINNFSYQYKVPVTINLGNPAESSTKINPQILREIKDIDWDASKQSWVEAEILAWADGDTISDFKIISEPDKSVKSGLWDLWKEDSSNERKPDSGSRKIRLINIDTPEKAVDKTIAPPFEFQYAKKATDFAESNFGPGQKYNRGRIWFTGDKDKYNRWTAEFFFGDKFQYAYSVEILNHGWTLPFNEETAPVANLHNFESNKYTLLPAANAFNSAIANRRGMFHDFPHPAGAANAIYRLKPSSDYERFLPTNENNIFEYNSVKPEYSDPIAGIKYKE</sequence>
<dbReference type="AlphaFoldDB" id="A0A449B9Q6"/>
<dbReference type="Gene3D" id="2.40.50.90">
    <property type="match status" value="1"/>
</dbReference>
<reference evidence="2 3" key="1">
    <citation type="submission" date="2019-01" db="EMBL/GenBank/DDBJ databases">
        <authorList>
            <consortium name="Pathogen Informatics"/>
        </authorList>
    </citation>
    <scope>NUCLEOTIDE SEQUENCE [LARGE SCALE GENOMIC DNA]</scope>
    <source>
        <strain evidence="2 3">NCTC10184</strain>
    </source>
</reference>
<evidence type="ECO:0000313" key="2">
    <source>
        <dbReference type="EMBL" id="VEU77913.1"/>
    </source>
</evidence>
<evidence type="ECO:0000256" key="1">
    <source>
        <dbReference type="SAM" id="SignalP"/>
    </source>
</evidence>
<dbReference type="OrthoDB" id="398206at2"/>
<keyword evidence="1" id="KW-0732">Signal</keyword>
<feature type="signal peptide" evidence="1">
    <location>
        <begin position="1"/>
        <end position="17"/>
    </location>
</feature>
<dbReference type="PROSITE" id="PS51257">
    <property type="entry name" value="PROKAR_LIPOPROTEIN"/>
    <property type="match status" value="1"/>
</dbReference>
<evidence type="ECO:0008006" key="4">
    <source>
        <dbReference type="Google" id="ProtNLM"/>
    </source>
</evidence>
<dbReference type="Proteomes" id="UP000290876">
    <property type="component" value="Chromosome"/>
</dbReference>
<protein>
    <recommendedName>
        <fullName evidence="4">Lipoprotein</fullName>
    </recommendedName>
</protein>
<dbReference type="EMBL" id="LR215043">
    <property type="protein sequence ID" value="VEU77913.1"/>
    <property type="molecule type" value="Genomic_DNA"/>
</dbReference>
<proteinExistence type="predicted"/>
<organism evidence="2 3">
    <name type="scientific">Mycoplasmopsis columbinasalis</name>
    <dbReference type="NCBI Taxonomy" id="114880"/>
    <lineage>
        <taxon>Bacteria</taxon>
        <taxon>Bacillati</taxon>
        <taxon>Mycoplasmatota</taxon>
        <taxon>Mycoplasmoidales</taxon>
        <taxon>Metamycoplasmataceae</taxon>
        <taxon>Mycoplasmopsis</taxon>
    </lineage>
</organism>
<keyword evidence="3" id="KW-1185">Reference proteome</keyword>
<name>A0A449B9Q6_9BACT</name>
<accession>A0A449B9Q6</accession>
<dbReference type="KEGG" id="mcob:NCTC10184_00126"/>
<gene>
    <name evidence="2" type="ORF">NCTC10184_00126</name>
</gene>
<dbReference type="RefSeq" id="WP_129622771.1">
    <property type="nucleotide sequence ID" value="NZ_LR215043.1"/>
</dbReference>
<evidence type="ECO:0000313" key="3">
    <source>
        <dbReference type="Proteomes" id="UP000290876"/>
    </source>
</evidence>
<feature type="chain" id="PRO_5019321964" description="Lipoprotein" evidence="1">
    <location>
        <begin position="18"/>
        <end position="436"/>
    </location>
</feature>
<dbReference type="SUPFAM" id="SSF50199">
    <property type="entry name" value="Staphylococcal nuclease"/>
    <property type="match status" value="1"/>
</dbReference>